<reference evidence="1 2" key="1">
    <citation type="journal article" date="2018" name="Sci. Rep.">
        <title>Genomic signatures of local adaptation to the degree of environmental predictability in rotifers.</title>
        <authorList>
            <person name="Franch-Gras L."/>
            <person name="Hahn C."/>
            <person name="Garcia-Roger E.M."/>
            <person name="Carmona M.J."/>
            <person name="Serra M."/>
            <person name="Gomez A."/>
        </authorList>
    </citation>
    <scope>NUCLEOTIDE SEQUENCE [LARGE SCALE GENOMIC DNA]</scope>
    <source>
        <strain evidence="1">HYR1</strain>
    </source>
</reference>
<protein>
    <submittedName>
        <fullName evidence="1">Uncharacterized protein</fullName>
    </submittedName>
</protein>
<sequence length="505" mass="55180">MNDFKMTQNFIIEFTTNASKPSYSLGSLFELKLFSIMIPESEETKFSTASTILFDVDSSQKKGNEDINGWLVAPSTLSNLAEQIERTLGLLGASRLIEHIPEPERFVASTSHNGLAVRRHGQIQHSIRVTSQLGQLTHARILPDQYLILRVAMSADQLVGVFRPGQIAHLGARVHRLQILTGQRVPEPDTAVGSAAARGQQAVLMGRPGNGLHRRYVIIVGLYGRIAAVYIPHQQLQHVIGRPLQPAHFLLVAAKFALCFVGGRADIAQEHVAIAAARAEQVVIPGESADAGRHRADRVVAIGQVAQLSHLAGASGPQVDGGAEADAEHVCGRPVDQIQIEVVLELGRVQHFERHFGYFAYGLARRSEQLLGVGRERRERVGRMMMIQRRVHAHVLVDYFERRFVLEHGADVTRLQDGDGTRRRLKAAAGWLRVVLLIDMAYVLRVGGRIGRVEGVGGQSRVVMSEAVDGRAEQFVAQNGPVHGYVLVGVGARVSRIALVGDVGV</sequence>
<dbReference type="AlphaFoldDB" id="A0A3M7RYI5"/>
<organism evidence="1 2">
    <name type="scientific">Brachionus plicatilis</name>
    <name type="common">Marine rotifer</name>
    <name type="synonym">Brachionus muelleri</name>
    <dbReference type="NCBI Taxonomy" id="10195"/>
    <lineage>
        <taxon>Eukaryota</taxon>
        <taxon>Metazoa</taxon>
        <taxon>Spiralia</taxon>
        <taxon>Gnathifera</taxon>
        <taxon>Rotifera</taxon>
        <taxon>Eurotatoria</taxon>
        <taxon>Monogononta</taxon>
        <taxon>Pseudotrocha</taxon>
        <taxon>Ploima</taxon>
        <taxon>Brachionidae</taxon>
        <taxon>Brachionus</taxon>
    </lineage>
</organism>
<evidence type="ECO:0000313" key="1">
    <source>
        <dbReference type="EMBL" id="RNA28621.1"/>
    </source>
</evidence>
<accession>A0A3M7RYI5</accession>
<proteinExistence type="predicted"/>
<comment type="caution">
    <text evidence="1">The sequence shown here is derived from an EMBL/GenBank/DDBJ whole genome shotgun (WGS) entry which is preliminary data.</text>
</comment>
<dbReference type="Proteomes" id="UP000276133">
    <property type="component" value="Unassembled WGS sequence"/>
</dbReference>
<evidence type="ECO:0000313" key="2">
    <source>
        <dbReference type="Proteomes" id="UP000276133"/>
    </source>
</evidence>
<name>A0A3M7RYI5_BRAPC</name>
<keyword evidence="2" id="KW-1185">Reference proteome</keyword>
<dbReference type="EMBL" id="REGN01002361">
    <property type="protein sequence ID" value="RNA28621.1"/>
    <property type="molecule type" value="Genomic_DNA"/>
</dbReference>
<dbReference type="OrthoDB" id="10683414at2759"/>
<gene>
    <name evidence="1" type="ORF">BpHYR1_008630</name>
</gene>